<comment type="caution">
    <text evidence="1">The sequence shown here is derived from an EMBL/GenBank/DDBJ whole genome shotgun (WGS) entry which is preliminary data.</text>
</comment>
<dbReference type="Proteomes" id="UP001497700">
    <property type="component" value="Unassembled WGS sequence"/>
</dbReference>
<gene>
    <name evidence="1" type="ORF">F4820DRAFT_423036</name>
</gene>
<name>A0ACB9YYW9_9PEZI</name>
<evidence type="ECO:0000313" key="1">
    <source>
        <dbReference type="EMBL" id="KAI4864666.1"/>
    </source>
</evidence>
<dbReference type="EMBL" id="MU393483">
    <property type="protein sequence ID" value="KAI4864666.1"/>
    <property type="molecule type" value="Genomic_DNA"/>
</dbReference>
<reference evidence="1 2" key="1">
    <citation type="journal article" date="2022" name="New Phytol.">
        <title>Ecological generalism drives hyperdiversity of secondary metabolite gene clusters in xylarialean endophytes.</title>
        <authorList>
            <person name="Franco M.E.E."/>
            <person name="Wisecaver J.H."/>
            <person name="Arnold A.E."/>
            <person name="Ju Y.M."/>
            <person name="Slot J.C."/>
            <person name="Ahrendt S."/>
            <person name="Moore L.P."/>
            <person name="Eastman K.E."/>
            <person name="Scott K."/>
            <person name="Konkel Z."/>
            <person name="Mondo S.J."/>
            <person name="Kuo A."/>
            <person name="Hayes R.D."/>
            <person name="Haridas S."/>
            <person name="Andreopoulos B."/>
            <person name="Riley R."/>
            <person name="LaButti K."/>
            <person name="Pangilinan J."/>
            <person name="Lipzen A."/>
            <person name="Amirebrahimi M."/>
            <person name="Yan J."/>
            <person name="Adam C."/>
            <person name="Keymanesh K."/>
            <person name="Ng V."/>
            <person name="Louie K."/>
            <person name="Northen T."/>
            <person name="Drula E."/>
            <person name="Henrissat B."/>
            <person name="Hsieh H.M."/>
            <person name="Youens-Clark K."/>
            <person name="Lutzoni F."/>
            <person name="Miadlikowska J."/>
            <person name="Eastwood D.C."/>
            <person name="Hamelin R.C."/>
            <person name="Grigoriev I.V."/>
            <person name="U'Ren J.M."/>
        </authorList>
    </citation>
    <scope>NUCLEOTIDE SEQUENCE [LARGE SCALE GENOMIC DNA]</scope>
    <source>
        <strain evidence="1 2">CBS 119005</strain>
    </source>
</reference>
<organism evidence="1 2">
    <name type="scientific">Hypoxylon rubiginosum</name>
    <dbReference type="NCBI Taxonomy" id="110542"/>
    <lineage>
        <taxon>Eukaryota</taxon>
        <taxon>Fungi</taxon>
        <taxon>Dikarya</taxon>
        <taxon>Ascomycota</taxon>
        <taxon>Pezizomycotina</taxon>
        <taxon>Sordariomycetes</taxon>
        <taxon>Xylariomycetidae</taxon>
        <taxon>Xylariales</taxon>
        <taxon>Hypoxylaceae</taxon>
        <taxon>Hypoxylon</taxon>
    </lineage>
</organism>
<keyword evidence="2" id="KW-1185">Reference proteome</keyword>
<proteinExistence type="predicted"/>
<sequence>MAPRTRRSVALVQDNPVLDSANDADADVQPTLPSKSATTANSSTSSAPTPSATISDSEYSTPATSNAVTPAPSVSVNLPVAKATATASGRRSILALELPDIPQDMPPKPQGFRSTRRRSAPVSYKEDSEEEDDDDYFPGDTSRSAAMARKLQREEDLKATSSSTFASHKTDAKGKGKLTVRGKRILPTEFNNDDDEDEEDELSQKPGRRDTKKLKLSELRDDNDEQEEGDDDPDSTASAQNDPTPVTASELSRRITQKARMMRKKKFEDFHPDLVTMWTDLEKMPALKAGKAKQPDTISRQLKPFQLEGLAWMVAMEKTKWKGGLLGDEMGLGKTIQAVSLIMSDHPAKAPSLVLVPPVALMQWTNEIESYTNGKLKTFIYHGTNTKVKKMTVRDLKKFDVIMMSYNSLESMFRKQEKGVKRKEGTYMEKSPIHMIKFHRVILDEAHSIKSRTTMTAKACFALKADHRWALSGTPVQNRIGEFVSLLRFLRLAPFASYFCKQCDCSHIEWEPDEAGNCKHCEHYMMQHVSVFNLEILTPLTKFGNHGDGKKGFQKLRLLTDQIMLRRLKKDHMNAMELPVKETVVDRQFFSEVEADFASSIMSNTQRQFNTYVEQGVMLNNYANIFGLIMQMRQVADHPDLILKKTGEGGQNILVCCICDEAAEEAIRSRCKHDFCRSCAESYINSQEEPDCPRCHIPLSIDLEQPEMEQDEALVKKSSIINRIKMENWTSSSKIELLVHELHRLRSDNASHKSIIFSQFTTMLQLIEWRLRRAGITTVMLDGSMTPAQRQASINHFMNNVDVECFLVSLKAGGVALNLTEASRVFIVDPWWNPSLEWQSADRCHRIGQTRPCIITRLCIEDSVESRMVLLQEKKARMINSTVNSDDASMDALTQEDLQFLFRGS</sequence>
<evidence type="ECO:0000313" key="2">
    <source>
        <dbReference type="Proteomes" id="UP001497700"/>
    </source>
</evidence>
<protein>
    <submittedName>
        <fullName evidence="1">SNF2 family N-terminal domain-containing protein</fullName>
    </submittedName>
</protein>
<accession>A0ACB9YYW9</accession>